<dbReference type="EMBL" id="JAEKFT010000040">
    <property type="protein sequence ID" value="MBT0963848.1"/>
    <property type="molecule type" value="Genomic_DNA"/>
</dbReference>
<comment type="caution">
    <text evidence="2">The sequence shown here is derived from an EMBL/GenBank/DDBJ whole genome shotgun (WGS) entry which is preliminary data.</text>
</comment>
<protein>
    <submittedName>
        <fullName evidence="2">Uncharacterized protein</fullName>
    </submittedName>
</protein>
<reference evidence="3" key="1">
    <citation type="journal article" date="2022" name="ISME J.">
        <title>Genetic and phylogenetic analysis of dissimilatory iodate-reducing bacteria identifies potential niches across the world's oceans.</title>
        <authorList>
            <person name="Reyes-Umana V."/>
            <person name="Henning Z."/>
            <person name="Lee K."/>
            <person name="Barnum T.P."/>
            <person name="Coates J.D."/>
        </authorList>
    </citation>
    <scope>NUCLEOTIDE SEQUENCE [LARGE SCALE GENOMIC DNA]</scope>
    <source>
        <strain evidence="3">IR12</strain>
    </source>
</reference>
<feature type="compositionally biased region" description="Polar residues" evidence="1">
    <location>
        <begin position="1"/>
        <end position="16"/>
    </location>
</feature>
<name>A0A944H9V3_DENI1</name>
<organism evidence="2 3">
    <name type="scientific">Denitromonas iodatirespirans</name>
    <dbReference type="NCBI Taxonomy" id="2795389"/>
    <lineage>
        <taxon>Bacteria</taxon>
        <taxon>Pseudomonadati</taxon>
        <taxon>Pseudomonadota</taxon>
        <taxon>Betaproteobacteria</taxon>
        <taxon>Rhodocyclales</taxon>
        <taxon>Zoogloeaceae</taxon>
        <taxon>Denitromonas</taxon>
    </lineage>
</organism>
<gene>
    <name evidence="2" type="ORF">I8J34_21930</name>
</gene>
<evidence type="ECO:0000313" key="2">
    <source>
        <dbReference type="EMBL" id="MBT0963848.1"/>
    </source>
</evidence>
<proteinExistence type="predicted"/>
<keyword evidence="3" id="KW-1185">Reference proteome</keyword>
<dbReference type="AlphaFoldDB" id="A0A944H9V3"/>
<evidence type="ECO:0000313" key="3">
    <source>
        <dbReference type="Proteomes" id="UP000694660"/>
    </source>
</evidence>
<evidence type="ECO:0000256" key="1">
    <source>
        <dbReference type="SAM" id="MobiDB-lite"/>
    </source>
</evidence>
<sequence>MKPETQIMQASQSVPSNAFRPAHMPQAAAPRTPQPAARSTVVPLPVRTESAELDRVVDLGYN</sequence>
<dbReference type="Proteomes" id="UP000694660">
    <property type="component" value="Unassembled WGS sequence"/>
</dbReference>
<feature type="region of interest" description="Disordered" evidence="1">
    <location>
        <begin position="1"/>
        <end position="41"/>
    </location>
</feature>
<feature type="compositionally biased region" description="Low complexity" evidence="1">
    <location>
        <begin position="25"/>
        <end position="38"/>
    </location>
</feature>
<dbReference type="RefSeq" id="WP_214363776.1">
    <property type="nucleotide sequence ID" value="NZ_JAEKFT010000040.1"/>
</dbReference>
<accession>A0A944H9V3</accession>